<proteinExistence type="inferred from homology"/>
<dbReference type="FunFam" id="3.40.30.10:FF:000013">
    <property type="entry name" value="Blast:Protein SCO1 homolog, mitochondrial"/>
    <property type="match status" value="1"/>
</dbReference>
<keyword evidence="4" id="KW-1015">Disulfide bond</keyword>
<dbReference type="CDD" id="cd02968">
    <property type="entry name" value="SCO"/>
    <property type="match status" value="1"/>
</dbReference>
<feature type="binding site" evidence="3">
    <location>
        <position position="91"/>
    </location>
    <ligand>
        <name>Cu cation</name>
        <dbReference type="ChEBI" id="CHEBI:23378"/>
    </ligand>
</feature>
<keyword evidence="2 3" id="KW-0186">Copper</keyword>
<dbReference type="SUPFAM" id="SSF52833">
    <property type="entry name" value="Thioredoxin-like"/>
    <property type="match status" value="1"/>
</dbReference>
<gene>
    <name evidence="7" type="ORF">DMENIID0002_10340</name>
</gene>
<sequence>MQKKCNINSKCQANIIIKIILAVGLLITITSLYLWLSFDIPQKPLAGKGGEDNIDVQIGGNFELTDQDGKIFNSDSLKGKLSLIYFGFTYCPDICPTSLQKLTEVINTLDKYKIDVEFVFITVDPQRDTPAVIKEYLKHFNLKFIGLTGNEQQIKEVADKFKVYYAKANDGENYMIDHSSFSYLMDQQGKYMKHFYLNSSAQEIIDFIRVKQQNQKRY</sequence>
<feature type="domain" description="Thioredoxin" evidence="6">
    <location>
        <begin position="53"/>
        <end position="216"/>
    </location>
</feature>
<name>A0AAT9G978_9RICK</name>
<feature type="binding site" evidence="3">
    <location>
        <position position="95"/>
    </location>
    <ligand>
        <name>Cu cation</name>
        <dbReference type="ChEBI" id="CHEBI:23378"/>
    </ligand>
</feature>
<feature type="disulfide bond" description="Redox-active" evidence="4">
    <location>
        <begin position="91"/>
        <end position="95"/>
    </location>
</feature>
<keyword evidence="5" id="KW-0472">Membrane</keyword>
<keyword evidence="5" id="KW-0812">Transmembrane</keyword>
<dbReference type="Gene3D" id="3.40.30.10">
    <property type="entry name" value="Glutaredoxin"/>
    <property type="match status" value="1"/>
</dbReference>
<dbReference type="PROSITE" id="PS51352">
    <property type="entry name" value="THIOREDOXIN_2"/>
    <property type="match status" value="1"/>
</dbReference>
<dbReference type="InterPro" id="IPR003782">
    <property type="entry name" value="SCO1/SenC"/>
</dbReference>
<keyword evidence="5" id="KW-1133">Transmembrane helix</keyword>
<evidence type="ECO:0000259" key="6">
    <source>
        <dbReference type="PROSITE" id="PS51352"/>
    </source>
</evidence>
<evidence type="ECO:0000313" key="7">
    <source>
        <dbReference type="EMBL" id="BFD46388.1"/>
    </source>
</evidence>
<evidence type="ECO:0000256" key="3">
    <source>
        <dbReference type="PIRSR" id="PIRSR603782-1"/>
    </source>
</evidence>
<dbReference type="PANTHER" id="PTHR12151">
    <property type="entry name" value="ELECTRON TRANSPORT PROTIN SCO1/SENC FAMILY MEMBER"/>
    <property type="match status" value="1"/>
</dbReference>
<feature type="transmembrane region" description="Helical" evidence="5">
    <location>
        <begin position="15"/>
        <end position="36"/>
    </location>
</feature>
<dbReference type="InterPro" id="IPR036249">
    <property type="entry name" value="Thioredoxin-like_sf"/>
</dbReference>
<dbReference type="Pfam" id="PF02630">
    <property type="entry name" value="SCO1-SenC"/>
    <property type="match status" value="1"/>
</dbReference>
<keyword evidence="3" id="KW-0479">Metal-binding</keyword>
<organism evidence="7">
    <name type="scientific">Candidatus Tisiphia endosymbiont of Sergentomyia squamirostris</name>
    <dbReference type="NCBI Taxonomy" id="3113639"/>
    <lineage>
        <taxon>Bacteria</taxon>
        <taxon>Pseudomonadati</taxon>
        <taxon>Pseudomonadota</taxon>
        <taxon>Alphaproteobacteria</taxon>
        <taxon>Rickettsiales</taxon>
        <taxon>Rickettsiaceae</taxon>
        <taxon>Rickettsieae</taxon>
        <taxon>Candidatus Tisiphia</taxon>
    </lineage>
</organism>
<protein>
    <submittedName>
        <fullName evidence="7">SCO family protein</fullName>
    </submittedName>
</protein>
<accession>A0AAT9G978</accession>
<dbReference type="InterPro" id="IPR013766">
    <property type="entry name" value="Thioredoxin_domain"/>
</dbReference>
<comment type="similarity">
    <text evidence="1">Belongs to the SCO1/2 family.</text>
</comment>
<evidence type="ECO:0000256" key="2">
    <source>
        <dbReference type="ARBA" id="ARBA00023008"/>
    </source>
</evidence>
<evidence type="ECO:0000256" key="5">
    <source>
        <dbReference type="SAM" id="Phobius"/>
    </source>
</evidence>
<dbReference type="PANTHER" id="PTHR12151:SF25">
    <property type="entry name" value="LINALOOL DEHYDRATASE_ISOMERASE DOMAIN-CONTAINING PROTEIN"/>
    <property type="match status" value="1"/>
</dbReference>
<evidence type="ECO:0000256" key="1">
    <source>
        <dbReference type="ARBA" id="ARBA00010996"/>
    </source>
</evidence>
<feature type="binding site" evidence="3">
    <location>
        <position position="178"/>
    </location>
    <ligand>
        <name>Cu cation</name>
        <dbReference type="ChEBI" id="CHEBI:23378"/>
    </ligand>
</feature>
<dbReference type="GO" id="GO:0046872">
    <property type="term" value="F:metal ion binding"/>
    <property type="evidence" value="ECO:0007669"/>
    <property type="project" value="UniProtKB-KW"/>
</dbReference>
<dbReference type="EMBL" id="AP029170">
    <property type="protein sequence ID" value="BFD46388.1"/>
    <property type="molecule type" value="Genomic_DNA"/>
</dbReference>
<evidence type="ECO:0000256" key="4">
    <source>
        <dbReference type="PIRSR" id="PIRSR603782-2"/>
    </source>
</evidence>
<reference evidence="7" key="1">
    <citation type="submission" date="2024-01" db="EMBL/GenBank/DDBJ databases">
        <title>Sequencing the genomes of a sandfly, Sergentomyia squamirostris, and its two endosymbionts.</title>
        <authorList>
            <person name="Itokawa K."/>
            <person name="Sanjoba C."/>
        </authorList>
    </citation>
    <scope>NUCLEOTIDE SEQUENCE</scope>
    <source>
        <strain evidence="7">RiSSQ</strain>
    </source>
</reference>
<dbReference type="AlphaFoldDB" id="A0AAT9G978"/>